<gene>
    <name evidence="1" type="ORF">F511_16565</name>
</gene>
<accession>A0A2Z7AU70</accession>
<evidence type="ECO:0000313" key="1">
    <source>
        <dbReference type="EMBL" id="KZV25461.1"/>
    </source>
</evidence>
<dbReference type="Proteomes" id="UP000250235">
    <property type="component" value="Unassembled WGS sequence"/>
</dbReference>
<dbReference type="EMBL" id="KV011875">
    <property type="protein sequence ID" value="KZV25461.1"/>
    <property type="molecule type" value="Genomic_DNA"/>
</dbReference>
<proteinExistence type="predicted"/>
<reference evidence="1 2" key="1">
    <citation type="journal article" date="2015" name="Proc. Natl. Acad. Sci. U.S.A.">
        <title>The resurrection genome of Boea hygrometrica: A blueprint for survival of dehydration.</title>
        <authorList>
            <person name="Xiao L."/>
            <person name="Yang G."/>
            <person name="Zhang L."/>
            <person name="Yang X."/>
            <person name="Zhao S."/>
            <person name="Ji Z."/>
            <person name="Zhou Q."/>
            <person name="Hu M."/>
            <person name="Wang Y."/>
            <person name="Chen M."/>
            <person name="Xu Y."/>
            <person name="Jin H."/>
            <person name="Xiao X."/>
            <person name="Hu G."/>
            <person name="Bao F."/>
            <person name="Hu Y."/>
            <person name="Wan P."/>
            <person name="Li L."/>
            <person name="Deng X."/>
            <person name="Kuang T."/>
            <person name="Xiang C."/>
            <person name="Zhu J.K."/>
            <person name="Oliver M.J."/>
            <person name="He Y."/>
        </authorList>
    </citation>
    <scope>NUCLEOTIDE SEQUENCE [LARGE SCALE GENOMIC DNA]</scope>
    <source>
        <strain evidence="2">cv. XS01</strain>
    </source>
</reference>
<name>A0A2Z7AU70_9LAMI</name>
<organism evidence="1 2">
    <name type="scientific">Dorcoceras hygrometricum</name>
    <dbReference type="NCBI Taxonomy" id="472368"/>
    <lineage>
        <taxon>Eukaryota</taxon>
        <taxon>Viridiplantae</taxon>
        <taxon>Streptophyta</taxon>
        <taxon>Embryophyta</taxon>
        <taxon>Tracheophyta</taxon>
        <taxon>Spermatophyta</taxon>
        <taxon>Magnoliopsida</taxon>
        <taxon>eudicotyledons</taxon>
        <taxon>Gunneridae</taxon>
        <taxon>Pentapetalae</taxon>
        <taxon>asterids</taxon>
        <taxon>lamiids</taxon>
        <taxon>Lamiales</taxon>
        <taxon>Gesneriaceae</taxon>
        <taxon>Didymocarpoideae</taxon>
        <taxon>Trichosporeae</taxon>
        <taxon>Loxocarpinae</taxon>
        <taxon>Dorcoceras</taxon>
    </lineage>
</organism>
<evidence type="ECO:0000313" key="2">
    <source>
        <dbReference type="Proteomes" id="UP000250235"/>
    </source>
</evidence>
<sequence length="102" mass="11495">MLHPKHLATVTKLVILDHHRAFNSTYDLQNRKRYDSSAYAAQLSTRRTTQVALIHNISQPSDQRTPSSSDRAISFQLAVIFGFGVEQIRCELLVAIGWLGTD</sequence>
<keyword evidence="2" id="KW-1185">Reference proteome</keyword>
<protein>
    <submittedName>
        <fullName evidence="1">Uncharacterized protein</fullName>
    </submittedName>
</protein>
<dbReference type="AlphaFoldDB" id="A0A2Z7AU70"/>